<evidence type="ECO:0000256" key="1">
    <source>
        <dbReference type="SAM" id="SignalP"/>
    </source>
</evidence>
<organism evidence="2">
    <name type="scientific">Hyalomma excavatum</name>
    <dbReference type="NCBI Taxonomy" id="257692"/>
    <lineage>
        <taxon>Eukaryota</taxon>
        <taxon>Metazoa</taxon>
        <taxon>Ecdysozoa</taxon>
        <taxon>Arthropoda</taxon>
        <taxon>Chelicerata</taxon>
        <taxon>Arachnida</taxon>
        <taxon>Acari</taxon>
        <taxon>Parasitiformes</taxon>
        <taxon>Ixodida</taxon>
        <taxon>Ixodoidea</taxon>
        <taxon>Ixodidae</taxon>
        <taxon>Hyalomminae</taxon>
        <taxon>Hyalomma</taxon>
    </lineage>
</organism>
<reference evidence="2" key="1">
    <citation type="journal article" date="2017" name="Ticks Tick Borne Dis.">
        <title>An insight into the sialome of Hyalomma excavatum.</title>
        <authorList>
            <person name="Ribeiro J.M."/>
            <person name="Slovak M."/>
            <person name="Francischetti I.M."/>
        </authorList>
    </citation>
    <scope>NUCLEOTIDE SEQUENCE</scope>
    <source>
        <strain evidence="2">Samish</strain>
        <tissue evidence="2">Salivary glands</tissue>
    </source>
</reference>
<feature type="signal peptide" evidence="1">
    <location>
        <begin position="1"/>
        <end position="22"/>
    </location>
</feature>
<feature type="chain" id="PRO_5007283682" evidence="1">
    <location>
        <begin position="23"/>
        <end position="76"/>
    </location>
</feature>
<sequence>MKLTSLIWCGFIISAVLRQASPCRSCCGVCLEPSCVKTRKGDPVRTSPAPHHYFRESGQCRNTKTEGCKGKFYSTK</sequence>
<dbReference type="AlphaFoldDB" id="A0A131XA32"/>
<proteinExistence type="evidence at transcript level"/>
<dbReference type="EMBL" id="GEFH01004077">
    <property type="protein sequence ID" value="JAP64504.1"/>
    <property type="molecule type" value="mRNA"/>
</dbReference>
<keyword evidence="1" id="KW-0732">Signal</keyword>
<accession>A0A131XA32</accession>
<evidence type="ECO:0000313" key="2">
    <source>
        <dbReference type="EMBL" id="JAP64504.1"/>
    </source>
</evidence>
<feature type="non-terminal residue" evidence="2">
    <location>
        <position position="76"/>
    </location>
</feature>
<name>A0A131XA32_9ACAR</name>
<protein>
    <submittedName>
        <fullName evidence="2">Putative secreted peptide</fullName>
    </submittedName>
</protein>